<dbReference type="AlphaFoldDB" id="A0A8B8EK03"/>
<protein>
    <submittedName>
        <fullName evidence="5 6">Uncharacterized protein LOC111134897</fullName>
    </submittedName>
</protein>
<evidence type="ECO:0000313" key="6">
    <source>
        <dbReference type="RefSeq" id="XP_022340139.1"/>
    </source>
</evidence>
<dbReference type="PROSITE" id="PS00022">
    <property type="entry name" value="EGF_1"/>
    <property type="match status" value="1"/>
</dbReference>
<comment type="caution">
    <text evidence="1">Lacks conserved residue(s) required for the propagation of feature annotation.</text>
</comment>
<feature type="chain" id="PRO_5044666468" evidence="2">
    <location>
        <begin position="20"/>
        <end position="527"/>
    </location>
</feature>
<dbReference type="GeneID" id="111134897"/>
<dbReference type="RefSeq" id="XP_022340138.1">
    <property type="nucleotide sequence ID" value="XM_022484430.1"/>
</dbReference>
<dbReference type="RefSeq" id="XP_022340139.1">
    <property type="nucleotide sequence ID" value="XM_022484431.1"/>
</dbReference>
<dbReference type="KEGG" id="cvn:111134897"/>
<evidence type="ECO:0000256" key="2">
    <source>
        <dbReference type="SAM" id="SignalP"/>
    </source>
</evidence>
<gene>
    <name evidence="5 6" type="primary">LOC111134897</name>
</gene>
<proteinExistence type="predicted"/>
<feature type="signal peptide" evidence="2">
    <location>
        <begin position="1"/>
        <end position="19"/>
    </location>
</feature>
<dbReference type="PROSITE" id="PS50026">
    <property type="entry name" value="EGF_3"/>
    <property type="match status" value="1"/>
</dbReference>
<evidence type="ECO:0000259" key="3">
    <source>
        <dbReference type="PROSITE" id="PS50026"/>
    </source>
</evidence>
<keyword evidence="4" id="KW-1185">Reference proteome</keyword>
<evidence type="ECO:0000256" key="1">
    <source>
        <dbReference type="PROSITE-ProRule" id="PRU00076"/>
    </source>
</evidence>
<dbReference type="CDD" id="cd00054">
    <property type="entry name" value="EGF_CA"/>
    <property type="match status" value="1"/>
</dbReference>
<dbReference type="InterPro" id="IPR000742">
    <property type="entry name" value="EGF"/>
</dbReference>
<dbReference type="OrthoDB" id="6059867at2759"/>
<dbReference type="SMART" id="SM00181">
    <property type="entry name" value="EGF"/>
    <property type="match status" value="1"/>
</dbReference>
<keyword evidence="2" id="KW-0732">Signal</keyword>
<feature type="domain" description="EGF-like" evidence="3">
    <location>
        <begin position="256"/>
        <end position="293"/>
    </location>
</feature>
<sequence length="527" mass="60428">MNTFIKTLALLQVIQYVDAAGVCLSIPRLCKDILLSNPGSRSREYTIFLDTDKSMDVFCEFSSPYHGYTYLKDISENPFILRSISATTEEIKVVHLRTSGRQYSTILEELSRYKSNHSLSLQINENRGFNTPLNAPFLGKYIYVGFLPRSVASSRSVQGYRAGSKDWEFHNCDANPNSYIAFFYNNSPLRTHSYHKQCCFNGYMRKWIDVSKEYTPQIPFDYFRFFEMHMGGCGGYVVPKYSTFSDIVGAVPGFRFDITCSDIHCHNGGTCRMTDARKPVCSCSQGYVGRFCQEKVPYSCKDIAMLKGAIDGEYSIYSRTSQNMQYKVFCEFHQTYGYSFVSNTNVSVNVDDLFEIRSHVVVRYLRRGKQYESILEQITPYANKPLTVQYNSNRGFNTPKNANRMGPYIYLGFLDQITGRYRTKQGYRVNDADQTFVNCDSNPNSYLAFYFNPKKNPPVGYYKRFSYGPLMTKWLDDAVPVNSYKKLPVSYFLQFEMHLGGCGGYIVSGYKTLSDVHGASLGMRFEI</sequence>
<dbReference type="Proteomes" id="UP000694844">
    <property type="component" value="Chromosome 5"/>
</dbReference>
<name>A0A8B8EK03_CRAVI</name>
<evidence type="ECO:0000313" key="4">
    <source>
        <dbReference type="Proteomes" id="UP000694844"/>
    </source>
</evidence>
<dbReference type="PROSITE" id="PS01186">
    <property type="entry name" value="EGF_2"/>
    <property type="match status" value="1"/>
</dbReference>
<evidence type="ECO:0000313" key="5">
    <source>
        <dbReference type="RefSeq" id="XP_022340138.1"/>
    </source>
</evidence>
<reference evidence="5 6" key="1">
    <citation type="submission" date="2025-04" db="UniProtKB">
        <authorList>
            <consortium name="RefSeq"/>
        </authorList>
    </citation>
    <scope>IDENTIFICATION</scope>
    <source>
        <tissue evidence="5 6">Whole sample</tissue>
    </source>
</reference>
<keyword evidence="1" id="KW-0245">EGF-like domain</keyword>
<dbReference type="SUPFAM" id="SSF57196">
    <property type="entry name" value="EGF/Laminin"/>
    <property type="match status" value="1"/>
</dbReference>
<organism evidence="4 6">
    <name type="scientific">Crassostrea virginica</name>
    <name type="common">Eastern oyster</name>
    <dbReference type="NCBI Taxonomy" id="6565"/>
    <lineage>
        <taxon>Eukaryota</taxon>
        <taxon>Metazoa</taxon>
        <taxon>Spiralia</taxon>
        <taxon>Lophotrochozoa</taxon>
        <taxon>Mollusca</taxon>
        <taxon>Bivalvia</taxon>
        <taxon>Autobranchia</taxon>
        <taxon>Pteriomorphia</taxon>
        <taxon>Ostreida</taxon>
        <taxon>Ostreoidea</taxon>
        <taxon>Ostreidae</taxon>
        <taxon>Crassostrea</taxon>
    </lineage>
</organism>
<feature type="disulfide bond" evidence="1">
    <location>
        <begin position="283"/>
        <end position="292"/>
    </location>
</feature>
<dbReference type="Gene3D" id="2.10.25.10">
    <property type="entry name" value="Laminin"/>
    <property type="match status" value="1"/>
</dbReference>
<keyword evidence="1" id="KW-1015">Disulfide bond</keyword>
<accession>A0A8B8EK03</accession>